<evidence type="ECO:0000313" key="3">
    <source>
        <dbReference type="EMBL" id="BCK83747.1"/>
    </source>
</evidence>
<evidence type="ECO:0000256" key="1">
    <source>
        <dbReference type="SAM" id="Phobius"/>
    </source>
</evidence>
<keyword evidence="1" id="KW-0812">Transmembrane</keyword>
<feature type="transmembrane region" description="Helical" evidence="1">
    <location>
        <begin position="89"/>
        <end position="109"/>
    </location>
</feature>
<feature type="domain" description="DUF1468" evidence="2">
    <location>
        <begin position="7"/>
        <end position="165"/>
    </location>
</feature>
<name>A0A810QBZ6_9FIRM</name>
<reference evidence="3" key="1">
    <citation type="submission" date="2020-09" db="EMBL/GenBank/DDBJ databases">
        <title>New species isolated from human feces.</title>
        <authorList>
            <person name="Kitahara M."/>
            <person name="Shigeno Y."/>
            <person name="Shime M."/>
            <person name="Matsumoto Y."/>
            <person name="Nakamura S."/>
            <person name="Motooka D."/>
            <person name="Fukuoka S."/>
            <person name="Nishikawa H."/>
            <person name="Benno Y."/>
        </authorList>
    </citation>
    <scope>NUCLEOTIDE SEQUENCE</scope>
    <source>
        <strain evidence="3">MM59</strain>
    </source>
</reference>
<keyword evidence="1" id="KW-0472">Membrane</keyword>
<gene>
    <name evidence="3" type="ORF">MM59RIKEN_10660</name>
</gene>
<dbReference type="Proteomes" id="UP000679848">
    <property type="component" value="Chromosome"/>
</dbReference>
<dbReference type="InterPro" id="IPR009936">
    <property type="entry name" value="DUF1468"/>
</dbReference>
<feature type="transmembrane region" description="Helical" evidence="1">
    <location>
        <begin position="140"/>
        <end position="160"/>
    </location>
</feature>
<evidence type="ECO:0000259" key="2">
    <source>
        <dbReference type="Pfam" id="PF07331"/>
    </source>
</evidence>
<dbReference type="AlphaFoldDB" id="A0A810QBZ6"/>
<keyword evidence="1" id="KW-1133">Transmembrane helix</keyword>
<dbReference type="Pfam" id="PF07331">
    <property type="entry name" value="TctB"/>
    <property type="match status" value="1"/>
</dbReference>
<feature type="transmembrane region" description="Helical" evidence="1">
    <location>
        <begin position="116"/>
        <end position="134"/>
    </location>
</feature>
<organism evidence="3 4">
    <name type="scientific">Pusillibacter faecalis</name>
    <dbReference type="NCBI Taxonomy" id="2714358"/>
    <lineage>
        <taxon>Bacteria</taxon>
        <taxon>Bacillati</taxon>
        <taxon>Bacillota</taxon>
        <taxon>Clostridia</taxon>
        <taxon>Eubacteriales</taxon>
        <taxon>Oscillospiraceae</taxon>
        <taxon>Pusillibacter</taxon>
    </lineage>
</organism>
<dbReference type="KEGG" id="pfaa:MM59RIKEN_10660"/>
<protein>
    <recommendedName>
        <fullName evidence="2">DUF1468 domain-containing protein</fullName>
    </recommendedName>
</protein>
<feature type="transmembrane region" description="Helical" evidence="1">
    <location>
        <begin position="33"/>
        <end position="58"/>
    </location>
</feature>
<evidence type="ECO:0000313" key="4">
    <source>
        <dbReference type="Proteomes" id="UP000679848"/>
    </source>
</evidence>
<feature type="transmembrane region" description="Helical" evidence="1">
    <location>
        <begin position="6"/>
        <end position="26"/>
    </location>
</feature>
<dbReference type="EMBL" id="AP023420">
    <property type="protein sequence ID" value="BCK83747.1"/>
    <property type="molecule type" value="Genomic_DNA"/>
</dbReference>
<proteinExistence type="predicted"/>
<accession>A0A810QBZ6</accession>
<dbReference type="RefSeq" id="WP_187028076.1">
    <property type="nucleotide sequence ID" value="NZ_AP023420.1"/>
</dbReference>
<keyword evidence="4" id="KW-1185">Reference proteome</keyword>
<sequence length="166" mass="18565">MLVFELAISLIFFVLSIAVAVMAKLLPVGLAPVFWVSAGAFPFILSVILALLSIWWAIDTLARIRQEKKLNSERKPWLDELLGDKTQKIHFVVICAAVLIYVFALIPLCGGLTREYGFVIASFIFLCVTIKFFNEISFPKTLLISASAVIIIYVVFHFGLKVIMPK</sequence>